<feature type="domain" description="AAA+ ATPase" evidence="1">
    <location>
        <begin position="152"/>
        <end position="294"/>
    </location>
</feature>
<sequence length="390" mass="43702">MKQWASDSRTTEQQNAVRVRVSRILAKKKQKQPFVASAMVDSDQGVYFKSRRSNQGFRGARIRPLNPEPCKLAKIAPSERVIGDYVGNQTEAMTAEKYPLPGRCMNHTLEIYTNHFGLSARPFSLVPDPEFLFWSPAHRRAYTMLEYGILTCAPITLITGEVGSGKTTLLHHLLKNLDTGIKVGLVSNAQGARGELLRWVLMSLDQPCSPDATYVDLFESFQKYLIAEYAQGNRVVIIFDEAQNLTRESLEELRMFTNINANKDELLQLVLVGQPELRDIVRRPDLRQFAQRVAANFHLDTMDSATVCAYIGHRLLAAGASRNLFNRSACELIHENTGGVPRLVNQLCDLSMVYAFTNNQKIITLRTVQLVLDDGAFFGAGAFDTESSKI</sequence>
<dbReference type="PANTHER" id="PTHR35894">
    <property type="entry name" value="GENERAL SECRETION PATHWAY PROTEIN A-RELATED"/>
    <property type="match status" value="1"/>
</dbReference>
<dbReference type="Pfam" id="PF13401">
    <property type="entry name" value="AAA_22"/>
    <property type="match status" value="1"/>
</dbReference>
<dbReference type="GO" id="GO:0016887">
    <property type="term" value="F:ATP hydrolysis activity"/>
    <property type="evidence" value="ECO:0007669"/>
    <property type="project" value="InterPro"/>
</dbReference>
<reference evidence="2 3" key="1">
    <citation type="submission" date="2017-03" db="EMBL/GenBank/DDBJ databases">
        <authorList>
            <person name="Afonso C.L."/>
            <person name="Miller P.J."/>
            <person name="Scott M.A."/>
            <person name="Spackman E."/>
            <person name="Goraichik I."/>
            <person name="Dimitrov K.M."/>
            <person name="Suarez D.L."/>
            <person name="Swayne D.E."/>
        </authorList>
    </citation>
    <scope>NUCLEOTIDE SEQUENCE [LARGE SCALE GENOMIC DNA]</scope>
    <source>
        <strain evidence="2 3">CECT 8287</strain>
    </source>
</reference>
<dbReference type="InterPro" id="IPR027417">
    <property type="entry name" value="P-loop_NTPase"/>
</dbReference>
<accession>A0A1Y5T5G7</accession>
<dbReference type="InterPro" id="IPR052026">
    <property type="entry name" value="ExeA_AAA_ATPase_DNA-bind"/>
</dbReference>
<keyword evidence="3" id="KW-1185">Reference proteome</keyword>
<dbReference type="EMBL" id="FWFL01000008">
    <property type="protein sequence ID" value="SLN55867.1"/>
    <property type="molecule type" value="Genomic_DNA"/>
</dbReference>
<dbReference type="SUPFAM" id="SSF52540">
    <property type="entry name" value="P-loop containing nucleoside triphosphate hydrolases"/>
    <property type="match status" value="1"/>
</dbReference>
<evidence type="ECO:0000259" key="1">
    <source>
        <dbReference type="SMART" id="SM00382"/>
    </source>
</evidence>
<dbReference type="SMART" id="SM00382">
    <property type="entry name" value="AAA"/>
    <property type="match status" value="1"/>
</dbReference>
<dbReference type="Gene3D" id="3.40.50.300">
    <property type="entry name" value="P-loop containing nucleotide triphosphate hydrolases"/>
    <property type="match status" value="1"/>
</dbReference>
<proteinExistence type="predicted"/>
<dbReference type="Proteomes" id="UP000193827">
    <property type="component" value="Unassembled WGS sequence"/>
</dbReference>
<protein>
    <submittedName>
        <fullName evidence="2">Archaeal ATPase</fullName>
    </submittedName>
</protein>
<dbReference type="InterPro" id="IPR049945">
    <property type="entry name" value="AAA_22"/>
</dbReference>
<dbReference type="PANTHER" id="PTHR35894:SF1">
    <property type="entry name" value="PHOSPHORIBULOKINASE _ URIDINE KINASE FAMILY"/>
    <property type="match status" value="1"/>
</dbReference>
<dbReference type="InterPro" id="IPR003593">
    <property type="entry name" value="AAA+_ATPase"/>
</dbReference>
<name>A0A1Y5T5G7_9RHOB</name>
<organism evidence="2 3">
    <name type="scientific">Roseovarius litorisediminis</name>
    <dbReference type="NCBI Taxonomy" id="1312363"/>
    <lineage>
        <taxon>Bacteria</taxon>
        <taxon>Pseudomonadati</taxon>
        <taxon>Pseudomonadota</taxon>
        <taxon>Alphaproteobacteria</taxon>
        <taxon>Rhodobacterales</taxon>
        <taxon>Roseobacteraceae</taxon>
        <taxon>Roseovarius</taxon>
    </lineage>
</organism>
<evidence type="ECO:0000313" key="3">
    <source>
        <dbReference type="Proteomes" id="UP000193827"/>
    </source>
</evidence>
<evidence type="ECO:0000313" key="2">
    <source>
        <dbReference type="EMBL" id="SLN55867.1"/>
    </source>
</evidence>
<gene>
    <name evidence="2" type="ORF">PEL8287_02990</name>
</gene>
<dbReference type="AlphaFoldDB" id="A0A1Y5T5G7"/>